<feature type="region of interest" description="Disordered" evidence="2">
    <location>
        <begin position="213"/>
        <end position="242"/>
    </location>
</feature>
<feature type="compositionally biased region" description="Polar residues" evidence="2">
    <location>
        <begin position="636"/>
        <end position="651"/>
    </location>
</feature>
<feature type="region of interest" description="Disordered" evidence="2">
    <location>
        <begin position="781"/>
        <end position="852"/>
    </location>
</feature>
<evidence type="ECO:0008006" key="5">
    <source>
        <dbReference type="Google" id="ProtNLM"/>
    </source>
</evidence>
<dbReference type="InterPro" id="IPR017956">
    <property type="entry name" value="AT_hook_DNA-bd_motif"/>
</dbReference>
<dbReference type="GO" id="GO:0007059">
    <property type="term" value="P:chromosome segregation"/>
    <property type="evidence" value="ECO:0007669"/>
    <property type="project" value="TreeGrafter"/>
</dbReference>
<dbReference type="GO" id="GO:0051642">
    <property type="term" value="P:centrosome localization"/>
    <property type="evidence" value="ECO:0007669"/>
    <property type="project" value="TreeGrafter"/>
</dbReference>
<evidence type="ECO:0000313" key="4">
    <source>
        <dbReference type="Proteomes" id="UP000321570"/>
    </source>
</evidence>
<dbReference type="InterPro" id="IPR005026">
    <property type="entry name" value="SAPAP"/>
</dbReference>
<feature type="compositionally biased region" description="Polar residues" evidence="2">
    <location>
        <begin position="1203"/>
        <end position="1226"/>
    </location>
</feature>
<feature type="region of interest" description="Disordered" evidence="2">
    <location>
        <begin position="950"/>
        <end position="1015"/>
    </location>
</feature>
<comment type="similarity">
    <text evidence="1">Belongs to the SAPAP family.</text>
</comment>
<feature type="region of interest" description="Disordered" evidence="2">
    <location>
        <begin position="573"/>
        <end position="769"/>
    </location>
</feature>
<dbReference type="GO" id="GO:0007052">
    <property type="term" value="P:mitotic spindle organization"/>
    <property type="evidence" value="ECO:0007669"/>
    <property type="project" value="TreeGrafter"/>
</dbReference>
<name>A0A564YFY3_HYMDI</name>
<dbReference type="GO" id="GO:0023052">
    <property type="term" value="P:signaling"/>
    <property type="evidence" value="ECO:0007669"/>
    <property type="project" value="InterPro"/>
</dbReference>
<sequence>MPRVRRVSLIPTTPGGIHLRTADISADEIVIDDEVVIRSSVFREVSTGESEAERSTLMQEAKASKRTPKYVIRKSTDLKKIKNIDDRIDAILASPMIENRRRPLGSSRSLEANNNERTPLRVPSSQDLQAVSSRRMSTIVMSKFAPYLHSASFTEGENKYLCSTKLNRRKTTENFAIPTRPSRLSLGTPLHRNTLATPDLKDASALNGELVDLDRNEDVENVPPPSQRTPSQKPIPSTSQPQIVSEDLLMTTVNGEPRSVSEFRVLVNMEISRLSALKAAWEDVLEEEGTSIPEAALTHIRAAVGKCGLLIRNRLQTFFGLIDYTEASLRKQEQGDINELTSHQRSNINDLLGMWTNIAHQISDIDKSFDRLRRWRDVSKWAYSSPPATPAPPPKQQQKQGSTSRPPRLAWKSKGTLKRLIPPAPNTSGSKLRPPKILKRSNLTHIKAQMLAKKKALGAGGNVDEIVIFGGGKNEGLRTSVLRGKSSGTASTLVNEGESIPGSSRRRGRPRNSESIQIEEALRTKEHIYSSPPVYESSGHQIELLAAEQAPKAGENIVHEFSDGEEGDVIEESVEFQSPRSHGRPRKPNTLETSTIEPELVQGAGSLRSPKRGPGRPKKSIGTSSSSTMLREVDSNVFTESLSPVNVSSLTVEHGSAPEKAVESTKRRGRPRNSSSLTLRIEESIGLHSPKRGRPKKSVSIPESSMAQDLFEENSESQSPKRRTSKVQNADPEEGVENLQSPKLRGRSRKSSTVLESETAELNFGLQSSTLSNVFSNMTQRENAEFQSPKSDKVRQSAAAESFHNVNLELPEEDSELQSPKHGRPRKSIGLHSPGRGRPRKSSTGEVTNFEADEIPVQQSVVFEGISSHQNATARETEFVEEQQQLQLPKRGRPRKSVSGAPAVPETSLQVVDVDIDESVAIRRHGRPSRPSLFVPDSQVAVAEEVAATLQSPKPRGRPRQSMIIDDSFDQSAVVPTPRWGRPRRSVAVDDSTLAAKQTPKLASPRKSSVKAVENSMPVVELTKPRGRPRKSVADDLLVANRSVVKQTPKRGRPRKSVAVESAVQTPREAVGTTSVISSPKLGRARKSVTVVEATPSAVVESASRKRGRPSRPSEVIISANSDGGNFLIPDSLPRKRRRMDHSSILSMSHTSTVANTTNPFSPPPRPITGTPRPHMSKLMRTKIDSSLTQSVLRKQLMLATTCGGNNSGRSSTAATAGLSQPNSSKRPVGRPRKSVRFLGSPDPQSSSTKTCLPVTPHVRSSTDPNRRVSQRGRGPQHTL</sequence>
<dbReference type="GO" id="GO:0005737">
    <property type="term" value="C:cytoplasm"/>
    <property type="evidence" value="ECO:0007669"/>
    <property type="project" value="TreeGrafter"/>
</dbReference>
<feature type="region of interest" description="Disordered" evidence="2">
    <location>
        <begin position="885"/>
        <end position="904"/>
    </location>
</feature>
<dbReference type="PANTHER" id="PTHR12353">
    <property type="entry name" value="DISKS LARGE-ASSOCIATED PROTEIN DAP SAP90/PSD-95-ASSOCIATED PROTEIN"/>
    <property type="match status" value="1"/>
</dbReference>
<dbReference type="PANTHER" id="PTHR12353:SF1">
    <property type="entry name" value="DISKS LARGE-ASSOCIATED PROTEIN 5"/>
    <property type="match status" value="1"/>
</dbReference>
<feature type="region of interest" description="Disordered" evidence="2">
    <location>
        <begin position="102"/>
        <end position="127"/>
    </location>
</feature>
<feature type="region of interest" description="Disordered" evidence="2">
    <location>
        <begin position="1045"/>
        <end position="1077"/>
    </location>
</feature>
<feature type="compositionally biased region" description="Polar residues" evidence="2">
    <location>
        <begin position="1144"/>
        <end position="1159"/>
    </location>
</feature>
<keyword evidence="4" id="KW-1185">Reference proteome</keyword>
<feature type="region of interest" description="Disordered" evidence="2">
    <location>
        <begin position="485"/>
        <end position="515"/>
    </location>
</feature>
<dbReference type="GO" id="GO:0003677">
    <property type="term" value="F:DNA binding"/>
    <property type="evidence" value="ECO:0007669"/>
    <property type="project" value="InterPro"/>
</dbReference>
<dbReference type="AlphaFoldDB" id="A0A564YFY3"/>
<feature type="compositionally biased region" description="Polar residues" evidence="2">
    <location>
        <begin position="106"/>
        <end position="127"/>
    </location>
</feature>
<feature type="compositionally biased region" description="Basic residues" evidence="2">
    <location>
        <begin position="609"/>
        <end position="619"/>
    </location>
</feature>
<feature type="region of interest" description="Disordered" evidence="2">
    <location>
        <begin position="173"/>
        <end position="195"/>
    </location>
</feature>
<feature type="compositionally biased region" description="Basic and acidic residues" evidence="2">
    <location>
        <begin position="656"/>
        <end position="666"/>
    </location>
</feature>
<feature type="region of interest" description="Disordered" evidence="2">
    <location>
        <begin position="1202"/>
        <end position="1280"/>
    </location>
</feature>
<proteinExistence type="inferred from homology"/>
<dbReference type="EMBL" id="CABIJS010000210">
    <property type="protein sequence ID" value="VUZ46171.1"/>
    <property type="molecule type" value="Genomic_DNA"/>
</dbReference>
<evidence type="ECO:0000313" key="3">
    <source>
        <dbReference type="EMBL" id="VUZ46171.1"/>
    </source>
</evidence>
<accession>A0A564YFY3</accession>
<reference evidence="3 4" key="1">
    <citation type="submission" date="2019-07" db="EMBL/GenBank/DDBJ databases">
        <authorList>
            <person name="Jastrzebski P J."/>
            <person name="Paukszto L."/>
            <person name="Jastrzebski P J."/>
        </authorList>
    </citation>
    <scope>NUCLEOTIDE SEQUENCE [LARGE SCALE GENOMIC DNA]</scope>
    <source>
        <strain evidence="3 4">WMS-il1</strain>
    </source>
</reference>
<protein>
    <recommendedName>
        <fullName evidence="5">Guanylate kinase-associated protein mars</fullName>
    </recommendedName>
</protein>
<dbReference type="GO" id="GO:0005634">
    <property type="term" value="C:nucleus"/>
    <property type="evidence" value="ECO:0007669"/>
    <property type="project" value="TreeGrafter"/>
</dbReference>
<organism evidence="3 4">
    <name type="scientific">Hymenolepis diminuta</name>
    <name type="common">Rat tapeworm</name>
    <dbReference type="NCBI Taxonomy" id="6216"/>
    <lineage>
        <taxon>Eukaryota</taxon>
        <taxon>Metazoa</taxon>
        <taxon>Spiralia</taxon>
        <taxon>Lophotrochozoa</taxon>
        <taxon>Platyhelminthes</taxon>
        <taxon>Cestoda</taxon>
        <taxon>Eucestoda</taxon>
        <taxon>Cyclophyllidea</taxon>
        <taxon>Hymenolepididae</taxon>
        <taxon>Hymenolepis</taxon>
    </lineage>
</organism>
<dbReference type="GO" id="GO:0007346">
    <property type="term" value="P:regulation of mitotic cell cycle"/>
    <property type="evidence" value="ECO:0007669"/>
    <property type="project" value="TreeGrafter"/>
</dbReference>
<feature type="region of interest" description="Disordered" evidence="2">
    <location>
        <begin position="1100"/>
        <end position="1176"/>
    </location>
</feature>
<dbReference type="GO" id="GO:0051382">
    <property type="term" value="P:kinetochore assembly"/>
    <property type="evidence" value="ECO:0007669"/>
    <property type="project" value="TreeGrafter"/>
</dbReference>
<dbReference type="SMART" id="SM00384">
    <property type="entry name" value="AT_hook"/>
    <property type="match status" value="14"/>
</dbReference>
<gene>
    <name evidence="3" type="ORF">WMSIL1_LOCUS5983</name>
</gene>
<dbReference type="Proteomes" id="UP000321570">
    <property type="component" value="Unassembled WGS sequence"/>
</dbReference>
<feature type="compositionally biased region" description="Basic residues" evidence="2">
    <location>
        <begin position="821"/>
        <end position="841"/>
    </location>
</feature>
<dbReference type="PRINTS" id="PR00929">
    <property type="entry name" value="ATHOOK"/>
</dbReference>
<dbReference type="GO" id="GO:0031616">
    <property type="term" value="C:spindle pole centrosome"/>
    <property type="evidence" value="ECO:0007669"/>
    <property type="project" value="TreeGrafter"/>
</dbReference>
<feature type="region of interest" description="Disordered" evidence="2">
    <location>
        <begin position="382"/>
        <end position="435"/>
    </location>
</feature>
<evidence type="ECO:0000256" key="1">
    <source>
        <dbReference type="ARBA" id="ARBA00008839"/>
    </source>
</evidence>
<evidence type="ECO:0000256" key="2">
    <source>
        <dbReference type="SAM" id="MobiDB-lite"/>
    </source>
</evidence>
<dbReference type="GO" id="GO:0008017">
    <property type="term" value="F:microtubule binding"/>
    <property type="evidence" value="ECO:0007669"/>
    <property type="project" value="TreeGrafter"/>
</dbReference>
<feature type="compositionally biased region" description="Polar residues" evidence="2">
    <location>
        <begin position="228"/>
        <end position="242"/>
    </location>
</feature>
<dbReference type="Pfam" id="PF03359">
    <property type="entry name" value="GKAP"/>
    <property type="match status" value="1"/>
</dbReference>